<dbReference type="InterPro" id="IPR006073">
    <property type="entry name" value="GTP-bd"/>
</dbReference>
<feature type="region of interest" description="G3" evidence="7">
    <location>
        <begin position="62"/>
        <end position="65"/>
    </location>
</feature>
<feature type="binding site" evidence="6">
    <location>
        <begin position="62"/>
        <end position="66"/>
    </location>
    <ligand>
        <name>GTP</name>
        <dbReference type="ChEBI" id="CHEBI:37565"/>
    </ligand>
</feature>
<evidence type="ECO:0000256" key="6">
    <source>
        <dbReference type="HAMAP-Rule" id="MF_00367"/>
    </source>
</evidence>
<gene>
    <name evidence="6 11" type="primary">era</name>
    <name evidence="11" type="ORF">V2E24_03060</name>
</gene>
<dbReference type="InterPro" id="IPR009019">
    <property type="entry name" value="KH_sf_prok-type"/>
</dbReference>
<proteinExistence type="inferred from homology"/>
<comment type="function">
    <text evidence="6">An essential GTPase that binds both GDP and GTP, with rapid nucleotide exchange. Plays a role in 16S rRNA processing and 30S ribosomal subunit biogenesis and possibly also in cell cycle regulation and energy metabolism.</text>
</comment>
<dbReference type="EMBL" id="JAZDWZ010000010">
    <property type="protein sequence ID" value="MEE3928542.1"/>
    <property type="molecule type" value="Genomic_DNA"/>
</dbReference>
<dbReference type="NCBIfam" id="TIGR00436">
    <property type="entry name" value="era"/>
    <property type="match status" value="1"/>
</dbReference>
<feature type="region of interest" description="G2" evidence="7">
    <location>
        <begin position="41"/>
        <end position="45"/>
    </location>
</feature>
<evidence type="ECO:0000256" key="1">
    <source>
        <dbReference type="ARBA" id="ARBA00007921"/>
    </source>
</evidence>
<feature type="region of interest" description="G4" evidence="7">
    <location>
        <begin position="123"/>
        <end position="126"/>
    </location>
</feature>
<dbReference type="Gene3D" id="3.40.50.300">
    <property type="entry name" value="P-loop containing nucleotide triphosphate hydrolases"/>
    <property type="match status" value="1"/>
</dbReference>
<keyword evidence="12" id="KW-1185">Reference proteome</keyword>
<keyword evidence="6" id="KW-0699">rRNA-binding</keyword>
<organism evidence="11 12">
    <name type="scientific">Mycoplasmopsis ciconiae</name>
    <dbReference type="NCBI Taxonomy" id="561067"/>
    <lineage>
        <taxon>Bacteria</taxon>
        <taxon>Bacillati</taxon>
        <taxon>Mycoplasmatota</taxon>
        <taxon>Mycoplasmoidales</taxon>
        <taxon>Metamycoplasmataceae</taxon>
        <taxon>Mycoplasmopsis</taxon>
    </lineage>
</organism>
<feature type="domain" description="KH type-2" evidence="9">
    <location>
        <begin position="204"/>
        <end position="281"/>
    </location>
</feature>
<protein>
    <recommendedName>
        <fullName evidence="2 6">GTPase Era</fullName>
    </recommendedName>
</protein>
<dbReference type="HAMAP" id="MF_00367">
    <property type="entry name" value="GTPase_Era"/>
    <property type="match status" value="1"/>
</dbReference>
<evidence type="ECO:0000256" key="5">
    <source>
        <dbReference type="ARBA" id="ARBA00023134"/>
    </source>
</evidence>
<comment type="similarity">
    <text evidence="1 6 7 8">Belongs to the TRAFAC class TrmE-Era-EngA-EngB-Septin-like GTPase superfamily. Era GTPase family.</text>
</comment>
<evidence type="ECO:0000256" key="2">
    <source>
        <dbReference type="ARBA" id="ARBA00020484"/>
    </source>
</evidence>
<keyword evidence="6" id="KW-0472">Membrane</keyword>
<feature type="binding site" evidence="6">
    <location>
        <begin position="15"/>
        <end position="22"/>
    </location>
    <ligand>
        <name>GTP</name>
        <dbReference type="ChEBI" id="CHEBI:37565"/>
    </ligand>
</feature>
<dbReference type="InterPro" id="IPR004044">
    <property type="entry name" value="KH_dom_type_2"/>
</dbReference>
<sequence>MQQTKKKICFIAILGRPNVGKSSLMNQIVNYNVSIVTNTPQTTRDQIAAIYNDEEYQLIFIDTPGIHKPLNKLGEALNKNALQTISETDLVLFLTPADEKLGKGDLYILEQIQKIENKIAVISKIDKINDINLITQKIEDLSHYNFKMITSVSVNKHKSVEDLINILKENAYEDLAYYDDDYITDKSMRFLAKEIIRESAINSLYEELPHSIAVEVSDFEEESEDQINIRAVIYVKKDSQKGMVIGVNGQKIKQIGKLARLKMQQQFDTHVYLELKVKVAKKWVDDEKQLKRFGY</sequence>
<keyword evidence="5 6" id="KW-0342">GTP-binding</keyword>
<keyword evidence="6" id="KW-0963">Cytoplasm</keyword>
<dbReference type="Gene3D" id="3.30.300.20">
    <property type="match status" value="1"/>
</dbReference>
<feature type="region of interest" description="G1" evidence="7">
    <location>
        <begin position="15"/>
        <end position="22"/>
    </location>
</feature>
<dbReference type="InterPro" id="IPR027417">
    <property type="entry name" value="P-loop_NTPase"/>
</dbReference>
<name>A0ABU7MLY9_9BACT</name>
<dbReference type="SUPFAM" id="SSF54814">
    <property type="entry name" value="Prokaryotic type KH domain (KH-domain type II)"/>
    <property type="match status" value="1"/>
</dbReference>
<feature type="domain" description="Era-type G" evidence="10">
    <location>
        <begin position="7"/>
        <end position="173"/>
    </location>
</feature>
<feature type="region of interest" description="G5" evidence="7">
    <location>
        <begin position="152"/>
        <end position="154"/>
    </location>
</feature>
<dbReference type="InterPro" id="IPR030388">
    <property type="entry name" value="G_ERA_dom"/>
</dbReference>
<keyword evidence="4 6" id="KW-0694">RNA-binding</keyword>
<dbReference type="PROSITE" id="PS51713">
    <property type="entry name" value="G_ERA"/>
    <property type="match status" value="1"/>
</dbReference>
<comment type="caution">
    <text evidence="11">The sequence shown here is derived from an EMBL/GenBank/DDBJ whole genome shotgun (WGS) entry which is preliminary data.</text>
</comment>
<evidence type="ECO:0000256" key="7">
    <source>
        <dbReference type="PROSITE-ProRule" id="PRU01050"/>
    </source>
</evidence>
<comment type="subcellular location">
    <subcellularLocation>
        <location evidence="6">Cytoplasm</location>
    </subcellularLocation>
    <subcellularLocation>
        <location evidence="6">Cell membrane</location>
        <topology evidence="6">Peripheral membrane protein</topology>
    </subcellularLocation>
</comment>
<dbReference type="Pfam" id="PF01926">
    <property type="entry name" value="MMR_HSR1"/>
    <property type="match status" value="1"/>
</dbReference>
<evidence type="ECO:0000256" key="3">
    <source>
        <dbReference type="ARBA" id="ARBA00022741"/>
    </source>
</evidence>
<dbReference type="PROSITE" id="PS50823">
    <property type="entry name" value="KH_TYPE_2"/>
    <property type="match status" value="1"/>
</dbReference>
<comment type="subunit">
    <text evidence="6">Monomer.</text>
</comment>
<evidence type="ECO:0000256" key="4">
    <source>
        <dbReference type="ARBA" id="ARBA00022884"/>
    </source>
</evidence>
<feature type="binding site" evidence="6">
    <location>
        <begin position="123"/>
        <end position="126"/>
    </location>
    <ligand>
        <name>GTP</name>
        <dbReference type="ChEBI" id="CHEBI:37565"/>
    </ligand>
</feature>
<dbReference type="NCBIfam" id="NF000908">
    <property type="entry name" value="PRK00089.1"/>
    <property type="match status" value="1"/>
</dbReference>
<keyword evidence="6" id="KW-0690">Ribosome biogenesis</keyword>
<dbReference type="Pfam" id="PF07650">
    <property type="entry name" value="KH_2"/>
    <property type="match status" value="1"/>
</dbReference>
<dbReference type="PANTHER" id="PTHR42698">
    <property type="entry name" value="GTPASE ERA"/>
    <property type="match status" value="1"/>
</dbReference>
<keyword evidence="6" id="KW-1003">Cell membrane</keyword>
<dbReference type="InterPro" id="IPR015946">
    <property type="entry name" value="KH_dom-like_a/b"/>
</dbReference>
<dbReference type="Proteomes" id="UP001344817">
    <property type="component" value="Unassembled WGS sequence"/>
</dbReference>
<evidence type="ECO:0000313" key="11">
    <source>
        <dbReference type="EMBL" id="MEE3928542.1"/>
    </source>
</evidence>
<dbReference type="CDD" id="cd22534">
    <property type="entry name" value="KH-II_Era"/>
    <property type="match status" value="1"/>
</dbReference>
<evidence type="ECO:0000313" key="12">
    <source>
        <dbReference type="Proteomes" id="UP001344817"/>
    </source>
</evidence>
<dbReference type="NCBIfam" id="TIGR00231">
    <property type="entry name" value="small_GTP"/>
    <property type="match status" value="1"/>
</dbReference>
<dbReference type="PANTHER" id="PTHR42698:SF1">
    <property type="entry name" value="GTPASE ERA, MITOCHONDRIAL"/>
    <property type="match status" value="1"/>
</dbReference>
<accession>A0ABU7MLY9</accession>
<keyword evidence="3 6" id="KW-0547">Nucleotide-binding</keyword>
<dbReference type="InterPro" id="IPR005225">
    <property type="entry name" value="Small_GTP-bd"/>
</dbReference>
<dbReference type="SUPFAM" id="SSF52540">
    <property type="entry name" value="P-loop containing nucleoside triphosphate hydrolases"/>
    <property type="match status" value="1"/>
</dbReference>
<dbReference type="CDD" id="cd04163">
    <property type="entry name" value="Era"/>
    <property type="match status" value="1"/>
</dbReference>
<dbReference type="RefSeq" id="WP_330500955.1">
    <property type="nucleotide sequence ID" value="NZ_JAZDWZ010000010.1"/>
</dbReference>
<reference evidence="11" key="1">
    <citation type="submission" date="2024-01" db="EMBL/GenBank/DDBJ databases">
        <title>Genome sequence of Mycoplasma ciconiae type strain DSM 25251.</title>
        <authorList>
            <person name="Spergser J."/>
        </authorList>
    </citation>
    <scope>NUCLEOTIDE SEQUENCE [LARGE SCALE GENOMIC DNA]</scope>
    <source>
        <strain evidence="11">DSM 25251</strain>
    </source>
</reference>
<evidence type="ECO:0000259" key="10">
    <source>
        <dbReference type="PROSITE" id="PS51713"/>
    </source>
</evidence>
<dbReference type="InterPro" id="IPR005662">
    <property type="entry name" value="GTPase_Era-like"/>
</dbReference>
<evidence type="ECO:0000256" key="8">
    <source>
        <dbReference type="RuleBase" id="RU003761"/>
    </source>
</evidence>
<evidence type="ECO:0000259" key="9">
    <source>
        <dbReference type="PROSITE" id="PS50823"/>
    </source>
</evidence>